<dbReference type="Pfam" id="PF14103">
    <property type="entry name" value="DUF4276"/>
    <property type="match status" value="1"/>
</dbReference>
<name>A0A1M5DVY0_9BACT</name>
<dbReference type="STRING" id="1346286.SAMN05444362_10968"/>
<dbReference type="EMBL" id="FQUC01000009">
    <property type="protein sequence ID" value="SHF70982.1"/>
    <property type="molecule type" value="Genomic_DNA"/>
</dbReference>
<dbReference type="AlphaFoldDB" id="A0A1M5DVY0"/>
<dbReference type="InterPro" id="IPR025455">
    <property type="entry name" value="DUF4276"/>
</dbReference>
<evidence type="ECO:0000313" key="1">
    <source>
        <dbReference type="EMBL" id="SHF70982.1"/>
    </source>
</evidence>
<accession>A0A1M5DVY0</accession>
<organism evidence="1 2">
    <name type="scientific">Dysgonomonas macrotermitis</name>
    <dbReference type="NCBI Taxonomy" id="1346286"/>
    <lineage>
        <taxon>Bacteria</taxon>
        <taxon>Pseudomonadati</taxon>
        <taxon>Bacteroidota</taxon>
        <taxon>Bacteroidia</taxon>
        <taxon>Bacteroidales</taxon>
        <taxon>Dysgonomonadaceae</taxon>
        <taxon>Dysgonomonas</taxon>
    </lineage>
</organism>
<gene>
    <name evidence="1" type="ORF">SAMN05444362_10968</name>
</gene>
<dbReference type="RefSeq" id="WP_062179836.1">
    <property type="nucleotide sequence ID" value="NZ_BBXL01000008.1"/>
</dbReference>
<keyword evidence="2" id="KW-1185">Reference proteome</keyword>
<protein>
    <recommendedName>
        <fullName evidence="3">DUF4276 family protein</fullName>
    </recommendedName>
</protein>
<dbReference type="Proteomes" id="UP000184480">
    <property type="component" value="Unassembled WGS sequence"/>
</dbReference>
<dbReference type="OrthoDB" id="995454at2"/>
<evidence type="ECO:0000313" key="2">
    <source>
        <dbReference type="Proteomes" id="UP000184480"/>
    </source>
</evidence>
<evidence type="ECO:0008006" key="3">
    <source>
        <dbReference type="Google" id="ProtNLM"/>
    </source>
</evidence>
<proteinExistence type="predicted"/>
<reference evidence="2" key="1">
    <citation type="submission" date="2016-11" db="EMBL/GenBank/DDBJ databases">
        <authorList>
            <person name="Varghese N."/>
            <person name="Submissions S."/>
        </authorList>
    </citation>
    <scope>NUCLEOTIDE SEQUENCE [LARGE SCALE GENOMIC DNA]</scope>
    <source>
        <strain evidence="2">DSM 27370</strain>
    </source>
</reference>
<sequence>MKKIAFFVEGQTEQIFVNRLVKEIIGSSNVTVIQKKISGGTNAPKREFVRSYSISRKPTFTALIYDCGSDNRVKSEILDNIKSLRESGYNCIVGLRDLYPLPIDELPRLEKGLKFLPYSLRELNNPFDIVIAVREVETWFLAETSHFMKIDKRLTGRFIERHLGFDPYNIDPVSREHPSEDLNRIYKLVGKSYTKKHWQVEKLVSRLDFNKIRRDLRPKIPALNTLITTIESVKKAKLVHQPTTNI</sequence>